<organism evidence="3 4">
    <name type="scientific">Subdoligranulum variabile</name>
    <dbReference type="NCBI Taxonomy" id="214851"/>
    <lineage>
        <taxon>Bacteria</taxon>
        <taxon>Bacillati</taxon>
        <taxon>Bacillota</taxon>
        <taxon>Clostridia</taxon>
        <taxon>Eubacteriales</taxon>
        <taxon>Oscillospiraceae</taxon>
        <taxon>Subdoligranulum</taxon>
    </lineage>
</organism>
<comment type="caution">
    <text evidence="3">The sequence shown here is derived from an EMBL/GenBank/DDBJ whole genome shotgun (WGS) entry which is preliminary data.</text>
</comment>
<dbReference type="SUPFAM" id="SSF52788">
    <property type="entry name" value="Phosphotyrosine protein phosphatases I"/>
    <property type="match status" value="1"/>
</dbReference>
<reference evidence="3" key="1">
    <citation type="journal article" date="2021" name="PeerJ">
        <title>Extensive microbial diversity within the chicken gut microbiome revealed by metagenomics and culture.</title>
        <authorList>
            <person name="Gilroy R."/>
            <person name="Ravi A."/>
            <person name="Getino M."/>
            <person name="Pursley I."/>
            <person name="Horton D.L."/>
            <person name="Alikhan N.F."/>
            <person name="Baker D."/>
            <person name="Gharbi K."/>
            <person name="Hall N."/>
            <person name="Watson M."/>
            <person name="Adriaenssens E.M."/>
            <person name="Foster-Nyarko E."/>
            <person name="Jarju S."/>
            <person name="Secka A."/>
            <person name="Antonio M."/>
            <person name="Oren A."/>
            <person name="Chaudhuri R.R."/>
            <person name="La Ragione R."/>
            <person name="Hildebrand F."/>
            <person name="Pallen M.J."/>
        </authorList>
    </citation>
    <scope>NUCLEOTIDE SEQUENCE</scope>
    <source>
        <strain evidence="3">ChiBcec21-2208</strain>
    </source>
</reference>
<dbReference type="GO" id="GO:0046685">
    <property type="term" value="P:response to arsenic-containing substance"/>
    <property type="evidence" value="ECO:0007669"/>
    <property type="project" value="UniProtKB-KW"/>
</dbReference>
<dbReference type="EMBL" id="DYVE01000338">
    <property type="protein sequence ID" value="HJG29602.1"/>
    <property type="molecule type" value="Genomic_DNA"/>
</dbReference>
<evidence type="ECO:0000313" key="4">
    <source>
        <dbReference type="Proteomes" id="UP000782880"/>
    </source>
</evidence>
<evidence type="ECO:0000313" key="3">
    <source>
        <dbReference type="EMBL" id="HJG29602.1"/>
    </source>
</evidence>
<gene>
    <name evidence="3" type="ORF">K8V20_13280</name>
</gene>
<dbReference type="Proteomes" id="UP000782880">
    <property type="component" value="Unassembled WGS sequence"/>
</dbReference>
<feature type="domain" description="Phosphotyrosine protein phosphatase I" evidence="2">
    <location>
        <begin position="5"/>
        <end position="130"/>
    </location>
</feature>
<keyword evidence="1" id="KW-0059">Arsenical resistance</keyword>
<protein>
    <submittedName>
        <fullName evidence="3">Arsenate reductase ArsC</fullName>
    </submittedName>
</protein>
<proteinExistence type="predicted"/>
<accession>A0A921IPB6</accession>
<name>A0A921IPB6_9FIRM</name>
<dbReference type="InterPro" id="IPR023485">
    <property type="entry name" value="Ptyr_pPase"/>
</dbReference>
<dbReference type="AlphaFoldDB" id="A0A921IPB6"/>
<evidence type="ECO:0000256" key="1">
    <source>
        <dbReference type="ARBA" id="ARBA00022849"/>
    </source>
</evidence>
<dbReference type="CDD" id="cd16345">
    <property type="entry name" value="LMWP_ArsC"/>
    <property type="match status" value="1"/>
</dbReference>
<evidence type="ECO:0000259" key="2">
    <source>
        <dbReference type="SMART" id="SM00226"/>
    </source>
</evidence>
<reference evidence="3" key="2">
    <citation type="submission" date="2021-09" db="EMBL/GenBank/DDBJ databases">
        <authorList>
            <person name="Gilroy R."/>
        </authorList>
    </citation>
    <scope>NUCLEOTIDE SEQUENCE</scope>
    <source>
        <strain evidence="3">ChiBcec21-2208</strain>
    </source>
</reference>
<dbReference type="Pfam" id="PF01451">
    <property type="entry name" value="LMWPc"/>
    <property type="match status" value="1"/>
</dbReference>
<sequence length="135" mass="14828">MSGKPKVAFICVHNSCRSQIAEALGRLLAADTFESYSAGTETKPAINPDALRLVKARYGVDMAAAQRSKLLAELPPVDVVITMGCNVQCPMLPCTRREDWGLPDPTGQDDAAFNAVIDEIERRVRQLREELRNAD</sequence>
<dbReference type="PANTHER" id="PTHR43428">
    <property type="entry name" value="ARSENATE REDUCTASE"/>
    <property type="match status" value="1"/>
</dbReference>
<dbReference type="InterPro" id="IPR036196">
    <property type="entry name" value="Ptyr_pPase_sf"/>
</dbReference>
<dbReference type="Gene3D" id="3.40.50.2300">
    <property type="match status" value="1"/>
</dbReference>
<dbReference type="SMART" id="SM00226">
    <property type="entry name" value="LMWPc"/>
    <property type="match status" value="1"/>
</dbReference>
<dbReference type="PANTHER" id="PTHR43428:SF1">
    <property type="entry name" value="ARSENATE REDUCTASE"/>
    <property type="match status" value="1"/>
</dbReference>